<sequence length="112" mass="12049">MSVKHDYRLHCDGLSTFLNLAASVLSERQQRGELPPTDAKALQGQIHASMHCFGAVAEALALERLEYSQDADHASATALLLTGRLLREMAEISETLTTAMTTAPKAKALQAA</sequence>
<organism evidence="1 2">
    <name type="scientific">Vitreoscilla massiliensis</name>
    <dbReference type="NCBI Taxonomy" id="1689272"/>
    <lineage>
        <taxon>Bacteria</taxon>
        <taxon>Pseudomonadati</taxon>
        <taxon>Pseudomonadota</taxon>
        <taxon>Betaproteobacteria</taxon>
        <taxon>Neisseriales</taxon>
        <taxon>Neisseriaceae</taxon>
        <taxon>Vitreoscilla</taxon>
    </lineage>
</organism>
<keyword evidence="2" id="KW-1185">Reference proteome</keyword>
<dbReference type="EMBL" id="CP091511">
    <property type="protein sequence ID" value="UOO87850.1"/>
    <property type="molecule type" value="Genomic_DNA"/>
</dbReference>
<proteinExistence type="predicted"/>
<dbReference type="Proteomes" id="UP000832011">
    <property type="component" value="Chromosome"/>
</dbReference>
<name>A0ABY4DWG3_9NEIS</name>
<dbReference type="RefSeq" id="WP_058356710.1">
    <property type="nucleotide sequence ID" value="NZ_CABKVG010000009.1"/>
</dbReference>
<accession>A0ABY4DWG3</accession>
<evidence type="ECO:0000313" key="1">
    <source>
        <dbReference type="EMBL" id="UOO87850.1"/>
    </source>
</evidence>
<gene>
    <name evidence="1" type="ORF">LVJ82_10130</name>
</gene>
<evidence type="ECO:0000313" key="2">
    <source>
        <dbReference type="Proteomes" id="UP000832011"/>
    </source>
</evidence>
<reference evidence="1 2" key="1">
    <citation type="journal article" date="2022" name="Res Sq">
        <title>Evolution of multicellular longitudinally dividing oral cavity symbionts (Neisseriaceae).</title>
        <authorList>
            <person name="Nyongesa S."/>
            <person name="Weber P."/>
            <person name="Bernet E."/>
            <person name="Pullido F."/>
            <person name="Nieckarz M."/>
            <person name="Delaby M."/>
            <person name="Nieves C."/>
            <person name="Viehboeck T."/>
            <person name="Krause N."/>
            <person name="Rivera-Millot A."/>
            <person name="Nakamura A."/>
            <person name="Vischer N."/>
            <person name="VanNieuwenhze M."/>
            <person name="Brun Y."/>
            <person name="Cava F."/>
            <person name="Bulgheresi S."/>
            <person name="Veyrier F."/>
        </authorList>
    </citation>
    <scope>NUCLEOTIDE SEQUENCE [LARGE SCALE GENOMIC DNA]</scope>
    <source>
        <strain evidence="1 2">SN4</strain>
    </source>
</reference>
<protein>
    <submittedName>
        <fullName evidence="1">Uncharacterized protein</fullName>
    </submittedName>
</protein>